<organism evidence="4 5">
    <name type="scientific">Diaporthe helianthi</name>
    <dbReference type="NCBI Taxonomy" id="158607"/>
    <lineage>
        <taxon>Eukaryota</taxon>
        <taxon>Fungi</taxon>
        <taxon>Dikarya</taxon>
        <taxon>Ascomycota</taxon>
        <taxon>Pezizomycotina</taxon>
        <taxon>Sordariomycetes</taxon>
        <taxon>Sordariomycetidae</taxon>
        <taxon>Diaporthales</taxon>
        <taxon>Diaporthaceae</taxon>
        <taxon>Diaporthe</taxon>
    </lineage>
</organism>
<dbReference type="Proteomes" id="UP000094444">
    <property type="component" value="Unassembled WGS sequence"/>
</dbReference>
<protein>
    <submittedName>
        <fullName evidence="4">Capsule associated protein</fullName>
    </submittedName>
</protein>
<keyword evidence="2" id="KW-0472">Membrane</keyword>
<dbReference type="PANTHER" id="PTHR12203:SF22">
    <property type="entry name" value="CAPSULE ASSOCIATED PROTEIN"/>
    <property type="match status" value="1"/>
</dbReference>
<dbReference type="AlphaFoldDB" id="A0A2P5HM05"/>
<evidence type="ECO:0000259" key="3">
    <source>
        <dbReference type="SMART" id="SM00672"/>
    </source>
</evidence>
<keyword evidence="2" id="KW-1133">Transmembrane helix</keyword>
<feature type="compositionally biased region" description="Basic and acidic residues" evidence="1">
    <location>
        <begin position="92"/>
        <end position="101"/>
    </location>
</feature>
<evidence type="ECO:0000313" key="5">
    <source>
        <dbReference type="Proteomes" id="UP000094444"/>
    </source>
</evidence>
<feature type="region of interest" description="Disordered" evidence="1">
    <location>
        <begin position="44"/>
        <end position="147"/>
    </location>
</feature>
<comment type="caution">
    <text evidence="4">The sequence shown here is derived from an EMBL/GenBank/DDBJ whole genome shotgun (WGS) entry which is preliminary data.</text>
</comment>
<accession>A0A2P5HM05</accession>
<dbReference type="PANTHER" id="PTHR12203">
    <property type="entry name" value="KDEL LYS-ASP-GLU-LEU CONTAINING - RELATED"/>
    <property type="match status" value="1"/>
</dbReference>
<dbReference type="InterPro" id="IPR006598">
    <property type="entry name" value="CAP10"/>
</dbReference>
<name>A0A2P5HM05_DIAHE</name>
<dbReference type="OrthoDB" id="541052at2759"/>
<sequence>MRWRAMISSKMRSPAFPPRRPSAIVRYLVPAIIIITLFYHFSGPQQQRSPSIPPTSFVSPPDSIPQNAPSQPGRESPAGKSGDQSPDPGAKLQHDANKDRPAAAQEPMVDTNLKEEETLQLDQSKQPVSGSESGSNPGSPPSGAGVHPIEQLIDLANKQFDDQLTEESHTLSEAAAAYRKRRGRHPPPGFDQWYAFAKERNAVMVESFWDQIYHDLEPFWALNSLEIRKAAWEYEMTINIRDGTASAGSDWFWTQIWLNLIKTIEHLLPDMDIALNAMDEPRMVVPWEDINMYMNKASASRTMVPAKDVINQFEHLKPPGEGPDRDIELPEKNWEGTKPYWNVVQRGCAPDSAARKAEVMTDFDHAPTFNPAFAEPHMYNGYVSNYTMSTQVCHQPDVQALNGIFIEPLTVSATKTLFPMFGGSKLAVNNEILLPAPMYWNEEERFTGGDQHGVDWPQKTNAVIWRGVATGGRNRENNWRAFQRHRFVAMNNGTKISRAEDWTELPLNFELPSATYNLAAQKTKTTGSARTKLGPWVDSWADVAFVDLMCAEEEEGGQCYYTSPYFEVQLGVTLAEQFNWKYLPDIDGNSFSGRYLGFLRSTSLPIKATVWREWHDSRLIAWKHFVPMDNRFQDWYGIMEYFLGYDDGDKTIKGHDDQAAKIAAAGKEWAERVLRKEDMQIYVLRLLLEYARVSDERREKMGWVGDLINTSEADS</sequence>
<keyword evidence="2" id="KW-0812">Transmembrane</keyword>
<dbReference type="InterPro" id="IPR051091">
    <property type="entry name" value="O-Glucosyltr/Glycosyltrsf_90"/>
</dbReference>
<keyword evidence="5" id="KW-1185">Reference proteome</keyword>
<dbReference type="SMART" id="SM00672">
    <property type="entry name" value="CAP10"/>
    <property type="match status" value="1"/>
</dbReference>
<feature type="transmembrane region" description="Helical" evidence="2">
    <location>
        <begin position="21"/>
        <end position="41"/>
    </location>
</feature>
<dbReference type="EMBL" id="MAVT02001316">
    <property type="protein sequence ID" value="POS71290.1"/>
    <property type="molecule type" value="Genomic_DNA"/>
</dbReference>
<gene>
    <name evidence="4" type="ORF">DHEL01_v210317</name>
</gene>
<evidence type="ECO:0000256" key="2">
    <source>
        <dbReference type="SAM" id="Phobius"/>
    </source>
</evidence>
<feature type="compositionally biased region" description="Polar residues" evidence="1">
    <location>
        <begin position="44"/>
        <end position="70"/>
    </location>
</feature>
<dbReference type="Pfam" id="PF05686">
    <property type="entry name" value="Glyco_transf_90"/>
    <property type="match status" value="1"/>
</dbReference>
<evidence type="ECO:0000313" key="4">
    <source>
        <dbReference type="EMBL" id="POS71290.1"/>
    </source>
</evidence>
<reference evidence="4" key="1">
    <citation type="submission" date="2017-09" db="EMBL/GenBank/DDBJ databases">
        <title>Polyketide synthases of a Diaporthe helianthi virulent isolate.</title>
        <authorList>
            <person name="Baroncelli R."/>
        </authorList>
    </citation>
    <scope>NUCLEOTIDE SEQUENCE [LARGE SCALE GENOMIC DNA]</scope>
    <source>
        <strain evidence="4">7/96</strain>
    </source>
</reference>
<dbReference type="InParanoid" id="A0A2P5HM05"/>
<evidence type="ECO:0000256" key="1">
    <source>
        <dbReference type="SAM" id="MobiDB-lite"/>
    </source>
</evidence>
<feature type="compositionally biased region" description="Low complexity" evidence="1">
    <location>
        <begin position="127"/>
        <end position="143"/>
    </location>
</feature>
<proteinExistence type="predicted"/>
<feature type="domain" description="Glycosyl transferase CAP10" evidence="3">
    <location>
        <begin position="396"/>
        <end position="697"/>
    </location>
</feature>